<sequence>MTTTTQSPDLATTVLGSGPALLLAHGAGGGIQPNYGAVMTRWARRHTVIGPDYPGTGATPRSPVPLDLDDLADRLVDSAVRAGAERFALHGYSLGSAVAVRAAVRHPERVTALVLAAGFAHPDPAFRALLTAWHDDVAAAGPAADPPGAADHVDLCLRVDTRADLPRVAAPTLVIATAQDDLVAPSHSDVLAEAIPGARRVDLASGHLIWEDAPEEWARLVEDFLAEHPGGAA</sequence>
<evidence type="ECO:0000259" key="1">
    <source>
        <dbReference type="Pfam" id="PF00561"/>
    </source>
</evidence>
<reference evidence="2" key="1">
    <citation type="submission" date="2021-10" db="EMBL/GenBank/DDBJ databases">
        <title>Streptomonospora sp. nov., isolated from mangrove soil.</title>
        <authorList>
            <person name="Chen X."/>
            <person name="Ge X."/>
            <person name="Liu W."/>
        </authorList>
    </citation>
    <scope>NUCLEOTIDE SEQUENCE</scope>
    <source>
        <strain evidence="2">S1-112</strain>
    </source>
</reference>
<dbReference type="RefSeq" id="WP_270074072.1">
    <property type="nucleotide sequence ID" value="NZ_JAJAQC010000042.1"/>
</dbReference>
<gene>
    <name evidence="2" type="ORF">LG943_21245</name>
</gene>
<proteinExistence type="predicted"/>
<dbReference type="AlphaFoldDB" id="A0A9X3SIZ9"/>
<comment type="caution">
    <text evidence="2">The sequence shown here is derived from an EMBL/GenBank/DDBJ whole genome shotgun (WGS) entry which is preliminary data.</text>
</comment>
<dbReference type="PANTHER" id="PTHR43433">
    <property type="entry name" value="HYDROLASE, ALPHA/BETA FOLD FAMILY PROTEIN"/>
    <property type="match status" value="1"/>
</dbReference>
<evidence type="ECO:0000313" key="2">
    <source>
        <dbReference type="EMBL" id="MDA0566819.1"/>
    </source>
</evidence>
<name>A0A9X3SIZ9_9ACTN</name>
<organism evidence="2 3">
    <name type="scientific">Streptomonospora mangrovi</name>
    <dbReference type="NCBI Taxonomy" id="2883123"/>
    <lineage>
        <taxon>Bacteria</taxon>
        <taxon>Bacillati</taxon>
        <taxon>Actinomycetota</taxon>
        <taxon>Actinomycetes</taxon>
        <taxon>Streptosporangiales</taxon>
        <taxon>Nocardiopsidaceae</taxon>
        <taxon>Streptomonospora</taxon>
    </lineage>
</organism>
<dbReference type="SUPFAM" id="SSF53474">
    <property type="entry name" value="alpha/beta-Hydrolases"/>
    <property type="match status" value="1"/>
</dbReference>
<dbReference type="Gene3D" id="3.40.50.1820">
    <property type="entry name" value="alpha/beta hydrolase"/>
    <property type="match status" value="2"/>
</dbReference>
<keyword evidence="2" id="KW-0378">Hydrolase</keyword>
<dbReference type="GO" id="GO:0016787">
    <property type="term" value="F:hydrolase activity"/>
    <property type="evidence" value="ECO:0007669"/>
    <property type="project" value="UniProtKB-KW"/>
</dbReference>
<dbReference type="EMBL" id="JAJAQC010000042">
    <property type="protein sequence ID" value="MDA0566819.1"/>
    <property type="molecule type" value="Genomic_DNA"/>
</dbReference>
<accession>A0A9X3SIZ9</accession>
<dbReference type="Proteomes" id="UP001140076">
    <property type="component" value="Unassembled WGS sequence"/>
</dbReference>
<dbReference type="InterPro" id="IPR029058">
    <property type="entry name" value="AB_hydrolase_fold"/>
</dbReference>
<dbReference type="Pfam" id="PF00561">
    <property type="entry name" value="Abhydrolase_1"/>
    <property type="match status" value="1"/>
</dbReference>
<protein>
    <submittedName>
        <fullName evidence="2">Alpha/beta hydrolase</fullName>
    </submittedName>
</protein>
<evidence type="ECO:0000313" key="3">
    <source>
        <dbReference type="Proteomes" id="UP001140076"/>
    </source>
</evidence>
<dbReference type="PANTHER" id="PTHR43433:SF5">
    <property type="entry name" value="AB HYDROLASE-1 DOMAIN-CONTAINING PROTEIN"/>
    <property type="match status" value="1"/>
</dbReference>
<feature type="domain" description="AB hydrolase-1" evidence="1">
    <location>
        <begin position="19"/>
        <end position="128"/>
    </location>
</feature>
<dbReference type="InterPro" id="IPR000073">
    <property type="entry name" value="AB_hydrolase_1"/>
</dbReference>
<dbReference type="InterPro" id="IPR050471">
    <property type="entry name" value="AB_hydrolase"/>
</dbReference>
<dbReference type="PRINTS" id="PR00111">
    <property type="entry name" value="ABHYDROLASE"/>
</dbReference>
<keyword evidence="3" id="KW-1185">Reference proteome</keyword>